<organism evidence="1 2">
    <name type="scientific">Handroanthus impetiginosus</name>
    <dbReference type="NCBI Taxonomy" id="429701"/>
    <lineage>
        <taxon>Eukaryota</taxon>
        <taxon>Viridiplantae</taxon>
        <taxon>Streptophyta</taxon>
        <taxon>Embryophyta</taxon>
        <taxon>Tracheophyta</taxon>
        <taxon>Spermatophyta</taxon>
        <taxon>Magnoliopsida</taxon>
        <taxon>eudicotyledons</taxon>
        <taxon>Gunneridae</taxon>
        <taxon>Pentapetalae</taxon>
        <taxon>asterids</taxon>
        <taxon>lamiids</taxon>
        <taxon>Lamiales</taxon>
        <taxon>Bignoniaceae</taxon>
        <taxon>Crescentiina</taxon>
        <taxon>Tabebuia alliance</taxon>
        <taxon>Handroanthus</taxon>
    </lineage>
</organism>
<reference evidence="2" key="1">
    <citation type="journal article" date="2018" name="Gigascience">
        <title>Genome assembly of the Pink Ipe (Handroanthus impetiginosus, Bignoniaceae), a highly valued, ecologically keystone Neotropical timber forest tree.</title>
        <authorList>
            <person name="Silva-Junior O.B."/>
            <person name="Grattapaglia D."/>
            <person name="Novaes E."/>
            <person name="Collevatti R.G."/>
        </authorList>
    </citation>
    <scope>NUCLEOTIDE SEQUENCE [LARGE SCALE GENOMIC DNA]</scope>
    <source>
        <strain evidence="2">cv. UFG-1</strain>
    </source>
</reference>
<dbReference type="GO" id="GO:0006357">
    <property type="term" value="P:regulation of transcription by RNA polymerase II"/>
    <property type="evidence" value="ECO:0007669"/>
    <property type="project" value="TreeGrafter"/>
</dbReference>
<dbReference type="EMBL" id="NKXS01007359">
    <property type="protein sequence ID" value="PIM99802.1"/>
    <property type="molecule type" value="Genomic_DNA"/>
</dbReference>
<proteinExistence type="predicted"/>
<protein>
    <recommendedName>
        <fullName evidence="3">Transcriptional coactivator Hfi1/Transcriptional adapter 1</fullName>
    </recommendedName>
</protein>
<dbReference type="PANTHER" id="PTHR21277">
    <property type="entry name" value="TRANSCRIPTIONAL ADAPTER 1"/>
    <property type="match status" value="1"/>
</dbReference>
<dbReference type="GO" id="GO:0000124">
    <property type="term" value="C:SAGA complex"/>
    <property type="evidence" value="ECO:0007669"/>
    <property type="project" value="TreeGrafter"/>
</dbReference>
<keyword evidence="2" id="KW-1185">Reference proteome</keyword>
<dbReference type="InterPro" id="IPR024738">
    <property type="entry name" value="Hfi1/Tada1"/>
</dbReference>
<name>A0A2G9G3B2_9LAMI</name>
<dbReference type="GO" id="GO:0003713">
    <property type="term" value="F:transcription coactivator activity"/>
    <property type="evidence" value="ECO:0007669"/>
    <property type="project" value="TreeGrafter"/>
</dbReference>
<dbReference type="Pfam" id="PF12767">
    <property type="entry name" value="SAGA-Tad1"/>
    <property type="match status" value="1"/>
</dbReference>
<sequence>MVANHHFTRIDTLELKDLIYQRIGHERAEKYFDQLRVFLASKLSKSDFDKICIQMIGRENFSLHNRLIRSIIHNACQAKIPPQKPRKVGELGVNVANGYQRNCLQSLYCDAFPQSPRKCRSPVYRDRKFRDRPSPLGPLGKSPSITCEETVSRMQEQSTAEMRSFSSRPPMGVAIVEDGEEVEQFAEVPSIPMWSGVTAPVGVSFNTGGARKPLQSCFSSSGFVETCQSSGELPDTKTLRGRLDKTLASEGVGISMEAANVLNNSLNAYLKRAIKGAIGNAAARRAKSSEQMTLGCNGILPGRYAERPTTNMNMLDFCVAMESNPSILGPDWPSQLEKICNYALR</sequence>
<evidence type="ECO:0000313" key="1">
    <source>
        <dbReference type="EMBL" id="PIM99802.1"/>
    </source>
</evidence>
<dbReference type="STRING" id="429701.A0A2G9G3B2"/>
<evidence type="ECO:0000313" key="2">
    <source>
        <dbReference type="Proteomes" id="UP000231279"/>
    </source>
</evidence>
<accession>A0A2G9G3B2</accession>
<evidence type="ECO:0008006" key="3">
    <source>
        <dbReference type="Google" id="ProtNLM"/>
    </source>
</evidence>
<gene>
    <name evidence="1" type="ORF">CDL12_27697</name>
</gene>
<dbReference type="CDD" id="cd22933">
    <property type="entry name" value="HFD_HFI1"/>
    <property type="match status" value="1"/>
</dbReference>
<dbReference type="PANTHER" id="PTHR21277:SF44">
    <property type="entry name" value="TRANSCRIPTIONAL REGULATOR OF RNA POLII, SAGA, SUBUNIT"/>
    <property type="match status" value="1"/>
</dbReference>
<dbReference type="Proteomes" id="UP000231279">
    <property type="component" value="Unassembled WGS sequence"/>
</dbReference>
<comment type="caution">
    <text evidence="1">The sequence shown here is derived from an EMBL/GenBank/DDBJ whole genome shotgun (WGS) entry which is preliminary data.</text>
</comment>
<dbReference type="AlphaFoldDB" id="A0A2G9G3B2"/>
<dbReference type="OrthoDB" id="10264870at2759"/>